<feature type="compositionally biased region" description="Basic and acidic residues" evidence="15">
    <location>
        <begin position="225"/>
        <end position="236"/>
    </location>
</feature>
<keyword evidence="4" id="KW-0444">Lipid biosynthesis</keyword>
<comment type="pathway">
    <text evidence="2">Lipid metabolism.</text>
</comment>
<feature type="compositionally biased region" description="Polar residues" evidence="15">
    <location>
        <begin position="271"/>
        <end position="284"/>
    </location>
</feature>
<dbReference type="InterPro" id="IPR003817">
    <property type="entry name" value="PS_Dcarbxylase"/>
</dbReference>
<keyword evidence="11" id="KW-0456">Lyase</keyword>
<keyword evidence="8" id="KW-0443">Lipid metabolism</keyword>
<keyword evidence="5" id="KW-0812">Transmembrane</keyword>
<gene>
    <name evidence="16" type="ORF">PCANC_28214</name>
</gene>
<evidence type="ECO:0000256" key="11">
    <source>
        <dbReference type="ARBA" id="ARBA00023239"/>
    </source>
</evidence>
<dbReference type="GO" id="GO:0004609">
    <property type="term" value="F:phosphatidylserine decarboxylase activity"/>
    <property type="evidence" value="ECO:0007669"/>
    <property type="project" value="UniProtKB-EC"/>
</dbReference>
<evidence type="ECO:0000313" key="17">
    <source>
        <dbReference type="Proteomes" id="UP000235388"/>
    </source>
</evidence>
<evidence type="ECO:0000256" key="3">
    <source>
        <dbReference type="ARBA" id="ARBA00012243"/>
    </source>
</evidence>
<keyword evidence="9" id="KW-0472">Membrane</keyword>
<evidence type="ECO:0000256" key="2">
    <source>
        <dbReference type="ARBA" id="ARBA00005189"/>
    </source>
</evidence>
<evidence type="ECO:0000256" key="15">
    <source>
        <dbReference type="SAM" id="MobiDB-lite"/>
    </source>
</evidence>
<feature type="region of interest" description="Disordered" evidence="15">
    <location>
        <begin position="261"/>
        <end position="284"/>
    </location>
</feature>
<protein>
    <recommendedName>
        <fullName evidence="3">phosphatidylserine decarboxylase</fullName>
        <ecNumber evidence="3">4.1.1.65</ecNumber>
    </recommendedName>
</protein>
<evidence type="ECO:0000256" key="10">
    <source>
        <dbReference type="ARBA" id="ARBA00023209"/>
    </source>
</evidence>
<dbReference type="STRING" id="200324.A0A2N5RY91"/>
<evidence type="ECO:0000256" key="1">
    <source>
        <dbReference type="ARBA" id="ARBA00001928"/>
    </source>
</evidence>
<dbReference type="GO" id="GO:0005739">
    <property type="term" value="C:mitochondrion"/>
    <property type="evidence" value="ECO:0007669"/>
    <property type="project" value="InterPro"/>
</dbReference>
<keyword evidence="6" id="KW-0210">Decarboxylase</keyword>
<evidence type="ECO:0000256" key="13">
    <source>
        <dbReference type="ARBA" id="ARBA00023317"/>
    </source>
</evidence>
<sequence>MNSSRLRITITSKQHTFIPPPRLIASSRPHPQHDRAHDDYLNRLKTRLRSTKTNWKPIPVWIGASLLGLLAYLKRYSYDPRSDNVDVHYAPQSQSTPVKIEGPWQVHVLGALPLRSISRLYGLLNSYTLPIWFRVPGYKLYSWIFGVNLEEAEIEDLTQYKSLNDFFMRKLKKEARPLDSHAILTSPSDGKIINFGTIEGRRVGSVKGLSYSVDALLLGPNEQKGLGEDAKERSADESQVSNTQFANINDIPYSVEELMGGSEKTQHDGRTSPTTDASVDSQQPISRAGLASSVKVRSDIARGELEALPKSGNRMFFFVVYLAPGDYHRFHSPADWKVERRRHFPGELFSVSPWMAGKLADLFVLNERVALLGKWRHGFFSMTPVGATNVGSIVIHFDRELRTNRGDKGCRHEEVVYGTASGGLLDGQILRKGDEVGAFSLGSTIVLVFEAPEPFQFSVKKGQLIRVGQLSDPRKPFESIQPLNYINRPQLPKLTFGASRFQGMDDIGSYENLPTDHVALVDTLLAGSGYENG</sequence>
<dbReference type="HAMAP" id="MF_03208">
    <property type="entry name" value="PS_decarb_PSD_B_type1_euk"/>
    <property type="match status" value="1"/>
</dbReference>
<keyword evidence="12" id="KW-1208">Phospholipid metabolism</keyword>
<comment type="caution">
    <text evidence="16">The sequence shown here is derived from an EMBL/GenBank/DDBJ whole genome shotgun (WGS) entry which is preliminary data.</text>
</comment>
<evidence type="ECO:0000256" key="9">
    <source>
        <dbReference type="ARBA" id="ARBA00023136"/>
    </source>
</evidence>
<evidence type="ECO:0000256" key="5">
    <source>
        <dbReference type="ARBA" id="ARBA00022692"/>
    </source>
</evidence>
<dbReference type="EC" id="4.1.1.65" evidence="3"/>
<keyword evidence="17" id="KW-1185">Reference proteome</keyword>
<dbReference type="AlphaFoldDB" id="A0A2N5RY91"/>
<dbReference type="InterPro" id="IPR033661">
    <property type="entry name" value="PSD_type1_euk"/>
</dbReference>
<dbReference type="PANTHER" id="PTHR10067">
    <property type="entry name" value="PHOSPHATIDYLSERINE DECARBOXYLASE"/>
    <property type="match status" value="1"/>
</dbReference>
<feature type="region of interest" description="Disordered" evidence="15">
    <location>
        <begin position="224"/>
        <end position="243"/>
    </location>
</feature>
<evidence type="ECO:0000256" key="6">
    <source>
        <dbReference type="ARBA" id="ARBA00022793"/>
    </source>
</evidence>
<organism evidence="16 17">
    <name type="scientific">Puccinia coronata f. sp. avenae</name>
    <dbReference type="NCBI Taxonomy" id="200324"/>
    <lineage>
        <taxon>Eukaryota</taxon>
        <taxon>Fungi</taxon>
        <taxon>Dikarya</taxon>
        <taxon>Basidiomycota</taxon>
        <taxon>Pucciniomycotina</taxon>
        <taxon>Pucciniomycetes</taxon>
        <taxon>Pucciniales</taxon>
        <taxon>Pucciniaceae</taxon>
        <taxon>Puccinia</taxon>
    </lineage>
</organism>
<evidence type="ECO:0000313" key="16">
    <source>
        <dbReference type="EMBL" id="PLW05951.1"/>
    </source>
</evidence>
<evidence type="ECO:0000256" key="14">
    <source>
        <dbReference type="ARBA" id="ARBA00024326"/>
    </source>
</evidence>
<comment type="pathway">
    <text evidence="14">Phospholipid metabolism; phosphatidylethanolamine biosynthesis.</text>
</comment>
<dbReference type="Proteomes" id="UP000235388">
    <property type="component" value="Unassembled WGS sequence"/>
</dbReference>
<dbReference type="GO" id="GO:0006646">
    <property type="term" value="P:phosphatidylethanolamine biosynthetic process"/>
    <property type="evidence" value="ECO:0007669"/>
    <property type="project" value="UniProtKB-UniPathway"/>
</dbReference>
<dbReference type="Pfam" id="PF02666">
    <property type="entry name" value="PS_Dcarbxylase"/>
    <property type="match status" value="2"/>
</dbReference>
<evidence type="ECO:0000256" key="7">
    <source>
        <dbReference type="ARBA" id="ARBA00022989"/>
    </source>
</evidence>
<name>A0A2N5RY91_9BASI</name>
<dbReference type="UniPathway" id="UPA00558"/>
<keyword evidence="10" id="KW-0594">Phospholipid biosynthesis</keyword>
<dbReference type="PANTHER" id="PTHR10067:SF6">
    <property type="entry name" value="PHOSPHATIDYLSERINE DECARBOXYLASE PROENZYME, MITOCHONDRIAL"/>
    <property type="match status" value="1"/>
</dbReference>
<comment type="cofactor">
    <cofactor evidence="1">
        <name>pyruvate</name>
        <dbReference type="ChEBI" id="CHEBI:15361"/>
    </cofactor>
</comment>
<feature type="non-terminal residue" evidence="16">
    <location>
        <position position="533"/>
    </location>
</feature>
<dbReference type="EMBL" id="PGCJ01001370">
    <property type="protein sequence ID" value="PLW05951.1"/>
    <property type="molecule type" value="Genomic_DNA"/>
</dbReference>
<evidence type="ECO:0000256" key="8">
    <source>
        <dbReference type="ARBA" id="ARBA00023098"/>
    </source>
</evidence>
<proteinExistence type="inferred from homology"/>
<keyword evidence="7" id="KW-1133">Transmembrane helix</keyword>
<keyword evidence="13" id="KW-0670">Pyruvate</keyword>
<evidence type="ECO:0000256" key="4">
    <source>
        <dbReference type="ARBA" id="ARBA00022516"/>
    </source>
</evidence>
<dbReference type="NCBIfam" id="TIGR00163">
    <property type="entry name" value="PS_decarb"/>
    <property type="match status" value="1"/>
</dbReference>
<dbReference type="OrthoDB" id="4330at2759"/>
<dbReference type="InterPro" id="IPR033177">
    <property type="entry name" value="PSD-B"/>
</dbReference>
<evidence type="ECO:0000256" key="12">
    <source>
        <dbReference type="ARBA" id="ARBA00023264"/>
    </source>
</evidence>
<reference evidence="16 17" key="1">
    <citation type="submission" date="2017-11" db="EMBL/GenBank/DDBJ databases">
        <title>De novo assembly and phasing of dikaryotic genomes from two isolates of Puccinia coronata f. sp. avenae, the causal agent of oat crown rust.</title>
        <authorList>
            <person name="Miller M.E."/>
            <person name="Zhang Y."/>
            <person name="Omidvar V."/>
            <person name="Sperschneider J."/>
            <person name="Schwessinger B."/>
            <person name="Raley C."/>
            <person name="Palmer J.M."/>
            <person name="Garnica D."/>
            <person name="Upadhyaya N."/>
            <person name="Rathjen J."/>
            <person name="Taylor J.M."/>
            <person name="Park R.F."/>
            <person name="Dodds P.N."/>
            <person name="Hirsch C.D."/>
            <person name="Kianian S.F."/>
            <person name="Figueroa M."/>
        </authorList>
    </citation>
    <scope>NUCLEOTIDE SEQUENCE [LARGE SCALE GENOMIC DNA]</scope>
    <source>
        <strain evidence="16">12NC29</strain>
    </source>
</reference>
<accession>A0A2N5RY91</accession>